<comment type="caution">
    <text evidence="6">The sequence shown here is derived from an EMBL/GenBank/DDBJ whole genome shotgun (WGS) entry which is preliminary data.</text>
</comment>
<keyword evidence="3" id="KW-0597">Phosphoprotein</keyword>
<evidence type="ECO:0000256" key="1">
    <source>
        <dbReference type="ARBA" id="ARBA00001957"/>
    </source>
</evidence>
<name>A0A7W9DME0_9SPHI</name>
<dbReference type="InterPro" id="IPR009081">
    <property type="entry name" value="PP-bd_ACP"/>
</dbReference>
<dbReference type="GO" id="GO:0005829">
    <property type="term" value="C:cytosol"/>
    <property type="evidence" value="ECO:0007669"/>
    <property type="project" value="TreeGrafter"/>
</dbReference>
<evidence type="ECO:0000256" key="2">
    <source>
        <dbReference type="ARBA" id="ARBA00022450"/>
    </source>
</evidence>
<dbReference type="SUPFAM" id="SSF47336">
    <property type="entry name" value="ACP-like"/>
    <property type="match status" value="1"/>
</dbReference>
<evidence type="ECO:0000256" key="3">
    <source>
        <dbReference type="ARBA" id="ARBA00022553"/>
    </source>
</evidence>
<feature type="region of interest" description="Disordered" evidence="4">
    <location>
        <begin position="1"/>
        <end position="21"/>
    </location>
</feature>
<feature type="non-terminal residue" evidence="6">
    <location>
        <position position="552"/>
    </location>
</feature>
<protein>
    <submittedName>
        <fullName evidence="6">Acyl carrier protein</fullName>
    </submittedName>
</protein>
<dbReference type="PROSITE" id="PS00012">
    <property type="entry name" value="PHOSPHOPANTETHEINE"/>
    <property type="match status" value="1"/>
</dbReference>
<dbReference type="FunFam" id="1.10.1200.10:FF:000005">
    <property type="entry name" value="Nonribosomal peptide synthetase 1"/>
    <property type="match status" value="1"/>
</dbReference>
<dbReference type="Pfam" id="PF00550">
    <property type="entry name" value="PP-binding"/>
    <property type="match status" value="1"/>
</dbReference>
<dbReference type="InterPro" id="IPR036736">
    <property type="entry name" value="ACP-like_sf"/>
</dbReference>
<dbReference type="InterPro" id="IPR006162">
    <property type="entry name" value="Ppantetheine_attach_site"/>
</dbReference>
<feature type="domain" description="Carrier" evidence="5">
    <location>
        <begin position="31"/>
        <end position="106"/>
    </location>
</feature>
<dbReference type="GO" id="GO:0044550">
    <property type="term" value="P:secondary metabolite biosynthetic process"/>
    <property type="evidence" value="ECO:0007669"/>
    <property type="project" value="TreeGrafter"/>
</dbReference>
<dbReference type="GO" id="GO:0043041">
    <property type="term" value="P:amino acid activation for nonribosomal peptide biosynthetic process"/>
    <property type="evidence" value="ECO:0007669"/>
    <property type="project" value="TreeGrafter"/>
</dbReference>
<dbReference type="InterPro" id="IPR023213">
    <property type="entry name" value="CAT-like_dom_sf"/>
</dbReference>
<gene>
    <name evidence="6" type="ORF">HDE69_005392</name>
</gene>
<accession>A0A7W9DME0</accession>
<organism evidence="6 7">
    <name type="scientific">Pedobacter cryoconitis</name>
    <dbReference type="NCBI Taxonomy" id="188932"/>
    <lineage>
        <taxon>Bacteria</taxon>
        <taxon>Pseudomonadati</taxon>
        <taxon>Bacteroidota</taxon>
        <taxon>Sphingobacteriia</taxon>
        <taxon>Sphingobacteriales</taxon>
        <taxon>Sphingobacteriaceae</taxon>
        <taxon>Pedobacter</taxon>
    </lineage>
</organism>
<evidence type="ECO:0000259" key="5">
    <source>
        <dbReference type="PROSITE" id="PS50075"/>
    </source>
</evidence>
<reference evidence="6 7" key="1">
    <citation type="submission" date="2020-08" db="EMBL/GenBank/DDBJ databases">
        <title>Genomic Encyclopedia of Type Strains, Phase IV (KMG-V): Genome sequencing to study the core and pangenomes of soil and plant-associated prokaryotes.</title>
        <authorList>
            <person name="Whitman W."/>
        </authorList>
    </citation>
    <scope>NUCLEOTIDE SEQUENCE [LARGE SCALE GENOMIC DNA]</scope>
    <source>
        <strain evidence="6 7">MP7CTX6</strain>
    </source>
</reference>
<dbReference type="PANTHER" id="PTHR45527:SF1">
    <property type="entry name" value="FATTY ACID SYNTHASE"/>
    <property type="match status" value="1"/>
</dbReference>
<dbReference type="AlphaFoldDB" id="A0A7W9DME0"/>
<dbReference type="Gene3D" id="3.30.559.10">
    <property type="entry name" value="Chloramphenicol acetyltransferase-like domain"/>
    <property type="match status" value="1"/>
</dbReference>
<dbReference type="PANTHER" id="PTHR45527">
    <property type="entry name" value="NONRIBOSOMAL PEPTIDE SYNTHETASE"/>
    <property type="match status" value="1"/>
</dbReference>
<evidence type="ECO:0000313" key="6">
    <source>
        <dbReference type="EMBL" id="MBB5624291.1"/>
    </source>
</evidence>
<dbReference type="PROSITE" id="PS50075">
    <property type="entry name" value="CARRIER"/>
    <property type="match status" value="1"/>
</dbReference>
<comment type="cofactor">
    <cofactor evidence="1">
        <name>pantetheine 4'-phosphate</name>
        <dbReference type="ChEBI" id="CHEBI:47942"/>
    </cofactor>
</comment>
<dbReference type="CDD" id="cd19531">
    <property type="entry name" value="LCL_NRPS-like"/>
    <property type="match status" value="1"/>
</dbReference>
<evidence type="ECO:0000256" key="4">
    <source>
        <dbReference type="SAM" id="MobiDB-lite"/>
    </source>
</evidence>
<dbReference type="Pfam" id="PF00668">
    <property type="entry name" value="Condensation"/>
    <property type="match status" value="1"/>
</dbReference>
<dbReference type="Gene3D" id="3.30.559.30">
    <property type="entry name" value="Nonribosomal peptide synthetase, condensation domain"/>
    <property type="match status" value="1"/>
</dbReference>
<dbReference type="GO" id="GO:0003824">
    <property type="term" value="F:catalytic activity"/>
    <property type="evidence" value="ECO:0007669"/>
    <property type="project" value="InterPro"/>
</dbReference>
<dbReference type="InterPro" id="IPR001242">
    <property type="entry name" value="Condensation_dom"/>
</dbReference>
<dbReference type="Proteomes" id="UP000537718">
    <property type="component" value="Unassembled WGS sequence"/>
</dbReference>
<sequence length="552" mass="63229">MLPLTPNGKVDKRSLPSPEGLSISSGPAYVAPRTKIEERLIVLWQQLLGRDNIGIKDNFFEIGGHSLKATRLIGQIHKIFEVKITVKELFATPVLERQARLIQQAGKAAFMAISPLLLQSDYILSSSQRRLWLLNQFEEGRAAYHMPAVYVFEGNLDFAALALAFNSLLKRHEILRTVFKENEWGEVRQVVLTEKESQLHINRRDLRTGYEHQEKVRLLIQQELLKPFDLEAGPLVRAGLYQLENHKWLFTYVMHHIISDGWSMGILIKELIQLYNAYTREEIPVLASLGIQYKDYAAWQQEQLTGENLKPHRDYWLQQFTGELPVMQLPGDQVRPLIKTYNGNVITKTFTKELVSSIKKLTLEHGTTLFMGLLAGVNTLLYRYTGQEDQIIGSPIAGRDHIDLEDQIGFYVNTLALRSRFKGTGSFKELLTEVKQITLDAYEHQVYPFDELVEVLQLQRDSSRSVLFDVMMSLQTNDTIALNGQQLGKLVISSYEAAENQTSKFDLIFSFVEVEDEIRFGLRYNSDIFAESTALRFTEHLIRVFEAVVAHP</sequence>
<dbReference type="FunFam" id="3.30.559.10:FF:000012">
    <property type="entry name" value="Non-ribosomal peptide synthetase"/>
    <property type="match status" value="1"/>
</dbReference>
<keyword evidence="2" id="KW-0596">Phosphopantetheine</keyword>
<dbReference type="GO" id="GO:0031177">
    <property type="term" value="F:phosphopantetheine binding"/>
    <property type="evidence" value="ECO:0007669"/>
    <property type="project" value="TreeGrafter"/>
</dbReference>
<evidence type="ECO:0000313" key="7">
    <source>
        <dbReference type="Proteomes" id="UP000537718"/>
    </source>
</evidence>
<proteinExistence type="predicted"/>
<dbReference type="Gene3D" id="1.10.1200.10">
    <property type="entry name" value="ACP-like"/>
    <property type="match status" value="1"/>
</dbReference>
<dbReference type="SUPFAM" id="SSF52777">
    <property type="entry name" value="CoA-dependent acyltransferases"/>
    <property type="match status" value="2"/>
</dbReference>
<dbReference type="EMBL" id="JACHCF010000033">
    <property type="protein sequence ID" value="MBB5624291.1"/>
    <property type="molecule type" value="Genomic_DNA"/>
</dbReference>